<dbReference type="RefSeq" id="WP_245794182.1">
    <property type="nucleotide sequence ID" value="NZ_FPKR01000011.1"/>
</dbReference>
<dbReference type="InterPro" id="IPR003959">
    <property type="entry name" value="ATPase_AAA_core"/>
</dbReference>
<protein>
    <submittedName>
        <fullName evidence="2">Predicted ATP-binding protein involved in virulence</fullName>
    </submittedName>
</protein>
<keyword evidence="2" id="KW-0067">ATP-binding</keyword>
<dbReference type="InterPro" id="IPR003593">
    <property type="entry name" value="AAA+_ATPase"/>
</dbReference>
<name>A0A1K2HMJ8_9NEIS</name>
<dbReference type="PANTHER" id="PTHR43581:SF2">
    <property type="entry name" value="EXCINUCLEASE ATPASE SUBUNIT"/>
    <property type="match status" value="1"/>
</dbReference>
<dbReference type="SMART" id="SM00382">
    <property type="entry name" value="AAA"/>
    <property type="match status" value="1"/>
</dbReference>
<accession>A0A1K2HMJ8</accession>
<dbReference type="Proteomes" id="UP000186513">
    <property type="component" value="Unassembled WGS sequence"/>
</dbReference>
<evidence type="ECO:0000313" key="2">
    <source>
        <dbReference type="EMBL" id="SFZ77999.1"/>
    </source>
</evidence>
<evidence type="ECO:0000313" key="3">
    <source>
        <dbReference type="Proteomes" id="UP000186513"/>
    </source>
</evidence>
<dbReference type="GO" id="GO:0016887">
    <property type="term" value="F:ATP hydrolysis activity"/>
    <property type="evidence" value="ECO:0007669"/>
    <property type="project" value="InterPro"/>
</dbReference>
<dbReference type="InterPro" id="IPR051396">
    <property type="entry name" value="Bact_Antivir_Def_Nuclease"/>
</dbReference>
<dbReference type="Pfam" id="PF13476">
    <property type="entry name" value="AAA_23"/>
    <property type="match status" value="1"/>
</dbReference>
<dbReference type="AlphaFoldDB" id="A0A1K2HMJ8"/>
<dbReference type="Pfam" id="PF13304">
    <property type="entry name" value="AAA_21"/>
    <property type="match status" value="1"/>
</dbReference>
<organism evidence="2 3">
    <name type="scientific">Chitinimonas taiwanensis DSM 18899</name>
    <dbReference type="NCBI Taxonomy" id="1121279"/>
    <lineage>
        <taxon>Bacteria</taxon>
        <taxon>Pseudomonadati</taxon>
        <taxon>Pseudomonadota</taxon>
        <taxon>Betaproteobacteria</taxon>
        <taxon>Neisseriales</taxon>
        <taxon>Chitinibacteraceae</taxon>
        <taxon>Chitinimonas</taxon>
    </lineage>
</organism>
<gene>
    <name evidence="2" type="ORF">SAMN02745887_02704</name>
</gene>
<dbReference type="SUPFAM" id="SSF52540">
    <property type="entry name" value="P-loop containing nucleoside triphosphate hydrolases"/>
    <property type="match status" value="1"/>
</dbReference>
<dbReference type="InterPro" id="IPR027417">
    <property type="entry name" value="P-loop_NTPase"/>
</dbReference>
<keyword evidence="2" id="KW-0547">Nucleotide-binding</keyword>
<evidence type="ECO:0000259" key="1">
    <source>
        <dbReference type="SMART" id="SM00382"/>
    </source>
</evidence>
<dbReference type="PANTHER" id="PTHR43581">
    <property type="entry name" value="ATP/GTP PHOSPHATASE"/>
    <property type="match status" value="1"/>
</dbReference>
<dbReference type="EMBL" id="FPKR01000011">
    <property type="protein sequence ID" value="SFZ77999.1"/>
    <property type="molecule type" value="Genomic_DNA"/>
</dbReference>
<dbReference type="GO" id="GO:0005524">
    <property type="term" value="F:ATP binding"/>
    <property type="evidence" value="ECO:0007669"/>
    <property type="project" value="UniProtKB-KW"/>
</dbReference>
<feature type="domain" description="AAA+ ATPase" evidence="1">
    <location>
        <begin position="28"/>
        <end position="392"/>
    </location>
</feature>
<reference evidence="2 3" key="1">
    <citation type="submission" date="2016-11" db="EMBL/GenBank/DDBJ databases">
        <authorList>
            <person name="Jaros S."/>
            <person name="Januszkiewicz K."/>
            <person name="Wedrychowicz H."/>
        </authorList>
    </citation>
    <scope>NUCLEOTIDE SEQUENCE [LARGE SCALE GENOMIC DNA]</scope>
    <source>
        <strain evidence="2 3">DSM 18899</strain>
    </source>
</reference>
<proteinExistence type="predicted"/>
<dbReference type="STRING" id="1121279.SAMN02745887_02704"/>
<dbReference type="Gene3D" id="3.40.50.300">
    <property type="entry name" value="P-loop containing nucleotide triphosphate hydrolases"/>
    <property type="match status" value="2"/>
</dbReference>
<dbReference type="GO" id="GO:0006302">
    <property type="term" value="P:double-strand break repair"/>
    <property type="evidence" value="ECO:0007669"/>
    <property type="project" value="InterPro"/>
</dbReference>
<dbReference type="InterPro" id="IPR038729">
    <property type="entry name" value="Rad50/SbcC_AAA"/>
</dbReference>
<keyword evidence="3" id="KW-1185">Reference proteome</keyword>
<sequence length="604" mass="67971">MYFRKIEIENAGPIDHLSIDFPMNASGSPKPLVIVGENGTGKTILLSYLVNTLIAAKQAAFDDTEVEHGKVYKYRSPQYIRSGALYSYGRAEFANGQFVEEWQLSVIKSKFEEIFSFSPARRSWTAISPNELSHFESSLARNEPSARELFENKCCLYFPVNRFEEPAWLNVDNLKERAAYTELKHVDRYSNRSIISTSPLKVNRNWLLDLIFDRQAFEMRTQNVALPFGPSQESISVPVFGGFKGQSTRIYEAVLQLLRTTLRVEGKVRLGAGTRHNRLISIIKDEAPWIPNIFQLSTGEVLLLNLFLSTIRDYDLSGGSVDDLSDIRGIVVIDEIDAHLHTSHQKEILPNLLASFPNVQFIITSHSPLFLLGLEERLGCDGFKIVNMPDGEVLSASDFSEFTAAYETFKQTSLYRQDILNALKANSRPIVFVEGDYDIRYITRAAELLAKSHVLDAIQLRDGSGFGNLDKIWRSYEVQLAELLPSKILLLYDCDTGKATSEKGQLIKRIVPSVVESAISIGIENLIPVDIISRLEKSHPQFIDSTDSTTTRIRGCEVVTPAKKSVNKDEKKNLCDWFCANGTPEDFRNFASIFDIIESSLLAP</sequence>